<organism evidence="5 6">
    <name type="scientific">Nocardioides marinquilinus</name>
    <dbReference type="NCBI Taxonomy" id="1210400"/>
    <lineage>
        <taxon>Bacteria</taxon>
        <taxon>Bacillati</taxon>
        <taxon>Actinomycetota</taxon>
        <taxon>Actinomycetes</taxon>
        <taxon>Propionibacteriales</taxon>
        <taxon>Nocardioidaceae</taxon>
        <taxon>Nocardioides</taxon>
    </lineage>
</organism>
<comment type="caution">
    <text evidence="5">The sequence shown here is derived from an EMBL/GenBank/DDBJ whole genome shotgun (WGS) entry which is preliminary data.</text>
</comment>
<evidence type="ECO:0000313" key="6">
    <source>
        <dbReference type="Proteomes" id="UP001500221"/>
    </source>
</evidence>
<dbReference type="InterPro" id="IPR001296">
    <property type="entry name" value="Glyco_trans_1"/>
</dbReference>
<evidence type="ECO:0000259" key="4">
    <source>
        <dbReference type="Pfam" id="PF13439"/>
    </source>
</evidence>
<gene>
    <name evidence="5" type="ORF">GCM10023340_37340</name>
</gene>
<sequence length="370" mass="39247">MTAAPRPLRICVIASSRFPIAEPFAGGLEAHTHALVSELRRRGHEVSLFAAPGSDPDLGVLELSVEPFSSSDAAREDIAAPPEWWMREHHAYLDLMLDLTRRPGRFDVVHNNSLHHLPIAMAPSLDVPVVTTLHTPPVPWLESAIGLASGRGGSCRFVAVSDATRRQWAPRVAASVVHNGVDPERWPAGRGGRRAVWSGRLVPEKAPHEAVRAALLAGVPLDLVGPLGDRGYVAREVAPHLGDPDDPHAPVRYLGHLDQRALSAVVGAAAVAVVTPAWEEPFGLVAAEAMCSGTPVAAVARGALPELVTGATGRLAAPGDVEALARAIREAAGLDRAAVREEAVARFGLVAMVDAYERVYRDVVRQADAA</sequence>
<keyword evidence="1" id="KW-0328">Glycosyltransferase</keyword>
<dbReference type="InterPro" id="IPR028098">
    <property type="entry name" value="Glyco_trans_4-like_N"/>
</dbReference>
<reference evidence="6" key="1">
    <citation type="journal article" date="2019" name="Int. J. Syst. Evol. Microbiol.">
        <title>The Global Catalogue of Microorganisms (GCM) 10K type strain sequencing project: providing services to taxonomists for standard genome sequencing and annotation.</title>
        <authorList>
            <consortium name="The Broad Institute Genomics Platform"/>
            <consortium name="The Broad Institute Genome Sequencing Center for Infectious Disease"/>
            <person name="Wu L."/>
            <person name="Ma J."/>
        </authorList>
    </citation>
    <scope>NUCLEOTIDE SEQUENCE [LARGE SCALE GENOMIC DNA]</scope>
    <source>
        <strain evidence="6">JCM 18459</strain>
    </source>
</reference>
<evidence type="ECO:0000313" key="5">
    <source>
        <dbReference type="EMBL" id="GAA5154205.1"/>
    </source>
</evidence>
<evidence type="ECO:0000256" key="1">
    <source>
        <dbReference type="ARBA" id="ARBA00022676"/>
    </source>
</evidence>
<dbReference type="PANTHER" id="PTHR12526:SF595">
    <property type="entry name" value="BLL5217 PROTEIN"/>
    <property type="match status" value="1"/>
</dbReference>
<protein>
    <submittedName>
        <fullName evidence="5">Glycosyltransferase family 4 protein</fullName>
    </submittedName>
</protein>
<dbReference type="PANTHER" id="PTHR12526">
    <property type="entry name" value="GLYCOSYLTRANSFERASE"/>
    <property type="match status" value="1"/>
</dbReference>
<dbReference type="Proteomes" id="UP001500221">
    <property type="component" value="Unassembled WGS sequence"/>
</dbReference>
<feature type="domain" description="Glycosyltransferase subfamily 4-like N-terminal" evidence="4">
    <location>
        <begin position="26"/>
        <end position="185"/>
    </location>
</feature>
<name>A0ABP9PY81_9ACTN</name>
<dbReference type="Gene3D" id="3.40.50.2000">
    <property type="entry name" value="Glycogen Phosphorylase B"/>
    <property type="match status" value="2"/>
</dbReference>
<dbReference type="Pfam" id="PF00534">
    <property type="entry name" value="Glycos_transf_1"/>
    <property type="match status" value="1"/>
</dbReference>
<feature type="domain" description="Glycosyl transferase family 1" evidence="3">
    <location>
        <begin position="195"/>
        <end position="331"/>
    </location>
</feature>
<dbReference type="RefSeq" id="WP_345462245.1">
    <property type="nucleotide sequence ID" value="NZ_BAABKG010000005.1"/>
</dbReference>
<evidence type="ECO:0000259" key="3">
    <source>
        <dbReference type="Pfam" id="PF00534"/>
    </source>
</evidence>
<dbReference type="SUPFAM" id="SSF53756">
    <property type="entry name" value="UDP-Glycosyltransferase/glycogen phosphorylase"/>
    <property type="match status" value="1"/>
</dbReference>
<keyword evidence="6" id="KW-1185">Reference proteome</keyword>
<accession>A0ABP9PY81</accession>
<evidence type="ECO:0000256" key="2">
    <source>
        <dbReference type="ARBA" id="ARBA00022679"/>
    </source>
</evidence>
<dbReference type="Pfam" id="PF13439">
    <property type="entry name" value="Glyco_transf_4"/>
    <property type="match status" value="1"/>
</dbReference>
<keyword evidence="2" id="KW-0808">Transferase</keyword>
<dbReference type="EMBL" id="BAABKG010000005">
    <property type="protein sequence ID" value="GAA5154205.1"/>
    <property type="molecule type" value="Genomic_DNA"/>
</dbReference>
<proteinExistence type="predicted"/>